<protein>
    <submittedName>
        <fullName evidence="1">Uncharacterized protein</fullName>
    </submittedName>
</protein>
<dbReference type="EMBL" id="WNYA01032050">
    <property type="protein sequence ID" value="KAG8537255.1"/>
    <property type="molecule type" value="Genomic_DNA"/>
</dbReference>
<organism evidence="1 2">
    <name type="scientific">Engystomops pustulosus</name>
    <name type="common">Tungara frog</name>
    <name type="synonym">Physalaemus pustulosus</name>
    <dbReference type="NCBI Taxonomy" id="76066"/>
    <lineage>
        <taxon>Eukaryota</taxon>
        <taxon>Metazoa</taxon>
        <taxon>Chordata</taxon>
        <taxon>Craniata</taxon>
        <taxon>Vertebrata</taxon>
        <taxon>Euteleostomi</taxon>
        <taxon>Amphibia</taxon>
        <taxon>Batrachia</taxon>
        <taxon>Anura</taxon>
        <taxon>Neobatrachia</taxon>
        <taxon>Hyloidea</taxon>
        <taxon>Leptodactylidae</taxon>
        <taxon>Leiuperinae</taxon>
        <taxon>Engystomops</taxon>
    </lineage>
</organism>
<gene>
    <name evidence="1" type="ORF">GDO81_024825</name>
</gene>
<evidence type="ECO:0000313" key="2">
    <source>
        <dbReference type="Proteomes" id="UP000824782"/>
    </source>
</evidence>
<proteinExistence type="predicted"/>
<comment type="caution">
    <text evidence="1">The sequence shown here is derived from an EMBL/GenBank/DDBJ whole genome shotgun (WGS) entry which is preliminary data.</text>
</comment>
<reference evidence="1" key="1">
    <citation type="thesis" date="2020" institute="ProQuest LLC" country="789 East Eisenhower Parkway, Ann Arbor, MI, USA">
        <title>Comparative Genomics and Chromosome Evolution.</title>
        <authorList>
            <person name="Mudd A.B."/>
        </authorList>
    </citation>
    <scope>NUCLEOTIDE SEQUENCE</scope>
    <source>
        <strain evidence="1">237g6f4</strain>
        <tissue evidence="1">Blood</tissue>
    </source>
</reference>
<sequence length="79" mass="8665">MPLSVCERGEGSAHLLIRLPSTFKSLTYFLCFPPPPLLLSLSAFSSPPLPHCSFSPPPLWHLLPSPLPSPFLALIYPLL</sequence>
<keyword evidence="2" id="KW-1185">Reference proteome</keyword>
<dbReference type="AlphaFoldDB" id="A0AAV6YQX8"/>
<name>A0AAV6YQX8_ENGPU</name>
<dbReference type="Proteomes" id="UP000824782">
    <property type="component" value="Unassembled WGS sequence"/>
</dbReference>
<accession>A0AAV6YQX8</accession>
<evidence type="ECO:0000313" key="1">
    <source>
        <dbReference type="EMBL" id="KAG8537255.1"/>
    </source>
</evidence>